<dbReference type="CDD" id="cd23019">
    <property type="entry name" value="DD_ROP"/>
    <property type="match status" value="1"/>
</dbReference>
<dbReference type="SUPFAM" id="SSF47391">
    <property type="entry name" value="Dimerization-anchoring domain of cAMP-dependent PK regulatory subunit"/>
    <property type="match status" value="1"/>
</dbReference>
<feature type="region of interest" description="Disordered" evidence="6">
    <location>
        <begin position="216"/>
        <end position="344"/>
    </location>
</feature>
<evidence type="ECO:0000256" key="1">
    <source>
        <dbReference type="ARBA" id="ARBA00004230"/>
    </source>
</evidence>
<proteinExistence type="inferred from homology"/>
<dbReference type="GO" id="GO:0031514">
    <property type="term" value="C:motile cilium"/>
    <property type="evidence" value="ECO:0007669"/>
    <property type="project" value="UniProtKB-SubCell"/>
</dbReference>
<evidence type="ECO:0008006" key="9">
    <source>
        <dbReference type="Google" id="ProtNLM"/>
    </source>
</evidence>
<dbReference type="PANTHER" id="PTHR14952:SF9">
    <property type="entry name" value="EF-HAND DOMAIN-CONTAINING PROTEIN"/>
    <property type="match status" value="1"/>
</dbReference>
<protein>
    <recommendedName>
        <fullName evidence="9">Ropporin-1-like protein</fullName>
    </recommendedName>
</protein>
<comment type="similarity">
    <text evidence="5">Belongs to the ropporin family.</text>
</comment>
<reference evidence="7 8" key="1">
    <citation type="submission" date="2023-10" db="EMBL/GenBank/DDBJ databases">
        <title>Genomes of two closely related lineages of the louse Polyplax serrata with different host specificities.</title>
        <authorList>
            <person name="Martinu J."/>
            <person name="Tarabai H."/>
            <person name="Stefka J."/>
            <person name="Hypsa V."/>
        </authorList>
    </citation>
    <scope>NUCLEOTIDE SEQUENCE [LARGE SCALE GENOMIC DNA]</scope>
    <source>
        <strain evidence="7">HR10_N</strain>
    </source>
</reference>
<feature type="compositionally biased region" description="Basic and acidic residues" evidence="6">
    <location>
        <begin position="318"/>
        <end position="344"/>
    </location>
</feature>
<evidence type="ECO:0000256" key="6">
    <source>
        <dbReference type="SAM" id="MobiDB-lite"/>
    </source>
</evidence>
<dbReference type="Gene3D" id="1.20.890.10">
    <property type="entry name" value="cAMP-dependent protein kinase regulatory subunit, dimerization-anchoring domain"/>
    <property type="match status" value="1"/>
</dbReference>
<comment type="subcellular location">
    <subcellularLocation>
        <location evidence="1">Cell projection</location>
        <location evidence="1">Cilium</location>
        <location evidence="1">Flagellum</location>
    </subcellularLocation>
</comment>
<dbReference type="Proteomes" id="UP001372834">
    <property type="component" value="Unassembled WGS sequence"/>
</dbReference>
<evidence type="ECO:0000313" key="7">
    <source>
        <dbReference type="EMBL" id="KAK6645005.1"/>
    </source>
</evidence>
<organism evidence="7 8">
    <name type="scientific">Polyplax serrata</name>
    <name type="common">Common mouse louse</name>
    <dbReference type="NCBI Taxonomy" id="468196"/>
    <lineage>
        <taxon>Eukaryota</taxon>
        <taxon>Metazoa</taxon>
        <taxon>Ecdysozoa</taxon>
        <taxon>Arthropoda</taxon>
        <taxon>Hexapoda</taxon>
        <taxon>Insecta</taxon>
        <taxon>Pterygota</taxon>
        <taxon>Neoptera</taxon>
        <taxon>Paraneoptera</taxon>
        <taxon>Psocodea</taxon>
        <taxon>Troctomorpha</taxon>
        <taxon>Phthiraptera</taxon>
        <taxon>Anoplura</taxon>
        <taxon>Polyplacidae</taxon>
        <taxon>Polyplax</taxon>
    </lineage>
</organism>
<keyword evidence="2" id="KW-0282">Flagellum</keyword>
<evidence type="ECO:0000256" key="2">
    <source>
        <dbReference type="ARBA" id="ARBA00022846"/>
    </source>
</evidence>
<sequence length="467" mass="53201">MPDLLDKIYCSEQIHIPPTFPYIMKLYCKAAIRTQPYDLLKWSAAYFRALANGEEPPTKERVEYPPYDSPSGLTPGYIKILINQFGKNPETTVTARTLFKKWSDICLQEQLLVRLIALLGARTTVNWVQFVGVCAGFISRSLTQTMILVCELFTDEPEGGMATVPYTLFIDLYIFLAQMECGPLTDKEKEELEAIMYEEDICVIADRIKQGIYEGEGEGEYQPPEEAGEEEMQVEAAGEERTSEGEGEISVKGSQIRGEEPDKDDDTSLDKRDDYLDTDEPYDDMSGLRSESSIREDESEISAASEQGEVQPEGADLESAKEKDKEDEKPGEVEEKIEAVEDTKPMRKINLQDMDEAIRTKIEERLAEDKESYEGEEDKEFEDLNSYLLGAAARVQKYTAESLGYRIFKKYMRQDVPGIGASIETQQVEKVVDFMDFWSNKQEQMVMPRNIRHWMCPPLDKVPTLEP</sequence>
<dbReference type="InterPro" id="IPR047844">
    <property type="entry name" value="ROP_DD"/>
</dbReference>
<evidence type="ECO:0000256" key="4">
    <source>
        <dbReference type="ARBA" id="ARBA00023273"/>
    </source>
</evidence>
<dbReference type="AlphaFoldDB" id="A0AAN8SIR1"/>
<gene>
    <name evidence="7" type="ORF">RUM43_001281</name>
</gene>
<dbReference type="PANTHER" id="PTHR14952">
    <property type="entry name" value="ROPPORIN-1-LIKE PROTEIN"/>
    <property type="match status" value="1"/>
</dbReference>
<comment type="caution">
    <text evidence="7">The sequence shown here is derived from an EMBL/GenBank/DDBJ whole genome shotgun (WGS) entry which is preliminary data.</text>
</comment>
<evidence type="ECO:0000313" key="8">
    <source>
        <dbReference type="Proteomes" id="UP001372834"/>
    </source>
</evidence>
<accession>A0AAN8SIR1</accession>
<evidence type="ECO:0000256" key="5">
    <source>
        <dbReference type="ARBA" id="ARBA00035651"/>
    </source>
</evidence>
<evidence type="ECO:0000256" key="3">
    <source>
        <dbReference type="ARBA" id="ARBA00023069"/>
    </source>
</evidence>
<dbReference type="EMBL" id="JAWJWE010000001">
    <property type="protein sequence ID" value="KAK6645005.1"/>
    <property type="molecule type" value="Genomic_DNA"/>
</dbReference>
<name>A0AAN8SIR1_POLSC</name>
<keyword evidence="4" id="KW-0966">Cell projection</keyword>
<feature type="compositionally biased region" description="Basic and acidic residues" evidence="6">
    <location>
        <begin position="266"/>
        <end position="275"/>
    </location>
</feature>
<keyword evidence="3" id="KW-0969">Cilium</keyword>